<evidence type="ECO:0000313" key="1">
    <source>
        <dbReference type="EMBL" id="QFR23093.1"/>
    </source>
</evidence>
<gene>
    <name evidence="1" type="ORF">D1010_06555</name>
</gene>
<protein>
    <recommendedName>
        <fullName evidence="3">Phage protein</fullName>
    </recommendedName>
</protein>
<dbReference type="EMBL" id="CP045143">
    <property type="protein sequence ID" value="QFR23093.1"/>
    <property type="molecule type" value="Genomic_DNA"/>
</dbReference>
<evidence type="ECO:0000313" key="2">
    <source>
        <dbReference type="Proteomes" id="UP000326779"/>
    </source>
</evidence>
<sequence>MSEETKQDVFNEVMDEWQVDETMPDANWKYPDFKLVRIKEKRFKDRYDAALPDDIPVVSKDVSNTMRTYHFLWWKEFLDKAYDNELSGDEDINYKVRSESAEVARALILGVWRVAETGEIVKLEAEK</sequence>
<dbReference type="Proteomes" id="UP000326779">
    <property type="component" value="Chromosome"/>
</dbReference>
<proteinExistence type="predicted"/>
<dbReference type="RefSeq" id="WP_152260519.1">
    <property type="nucleotide sequence ID" value="NZ_CP045143.1"/>
</dbReference>
<organism evidence="1 2">
    <name type="scientific">Schleiferilactobacillus harbinensis</name>
    <dbReference type="NCBI Taxonomy" id="304207"/>
    <lineage>
        <taxon>Bacteria</taxon>
        <taxon>Bacillati</taxon>
        <taxon>Bacillota</taxon>
        <taxon>Bacilli</taxon>
        <taxon>Lactobacillales</taxon>
        <taxon>Lactobacillaceae</taxon>
        <taxon>Schleiferilactobacillus</taxon>
    </lineage>
</organism>
<dbReference type="AlphaFoldDB" id="A0A5P8M3R5"/>
<evidence type="ECO:0008006" key="3">
    <source>
        <dbReference type="Google" id="ProtNLM"/>
    </source>
</evidence>
<dbReference type="KEGG" id="lhb:D1010_06555"/>
<name>A0A5P8M3R5_9LACO</name>
<accession>A0A5P8M3R5</accession>
<reference evidence="1 2" key="1">
    <citation type="submission" date="2019-10" db="EMBL/GenBank/DDBJ databases">
        <title>The completed genome of Lactobacillus harbinensis M1.</title>
        <authorList>
            <person name="Zheng Y."/>
        </authorList>
    </citation>
    <scope>NUCLEOTIDE SEQUENCE [LARGE SCALE GENOMIC DNA]</scope>
    <source>
        <strain evidence="1 2">M1</strain>
    </source>
</reference>